<sequence>MFGLRSTADCRCEPRFDGDALRLDATDCPGSGRLAAAPDCRATAVAALRDRDAESVHSRADGLERAYEDGAAALLVAAGRFAEAVAFYDEALAARTERDPLDAARVATGRAGAVARLAAVTGLAEAATGGDYDALLRPRVAPTVGEERVVARPPPDARLADRYDLDTGATVRLYERGDDPLPTYHLTPVELTLDTDATATLAAAADHLAANALAGERAAGRAVRAVADPDDPVETLTAVLDKHTRGLGVLDDVFADPAVSDAYASAPVGDGPLRLERADVAVRSNLHLTPAGAAALASRFRRESGRAFSRADSTLDAAVASGDRELRVAGVTDPVSDGHGFAFRAHDGDPFRLADLVANGTLTPAVAGLLSVAVERGAAVLLAGGRGVGKTTTLGALLFELAAGTRTVVVEDTPELPVDALRAAGRDCQRLRVARDGDGVGPTEALRAALRLGEGALVVGEVRGAEAEALYEAMRVGAGGATLGTVHGDGPEAVRERVVADLGVAPSAFADTDLVVTLDRSDAERGVAGVHEVVGREEPSFAPLFERDGDGLAATGRIERGNSATVATLAAPGEQYADVRRALDARREAFA</sequence>
<feature type="domain" description="Bacterial type II secretion system protein E" evidence="2">
    <location>
        <begin position="312"/>
        <end position="512"/>
    </location>
</feature>
<evidence type="ECO:0000256" key="1">
    <source>
        <dbReference type="ARBA" id="ARBA00006611"/>
    </source>
</evidence>
<evidence type="ECO:0000313" key="3">
    <source>
        <dbReference type="EMBL" id="MFC7235803.1"/>
    </source>
</evidence>
<dbReference type="Gene3D" id="3.40.50.300">
    <property type="entry name" value="P-loop containing nucleotide triphosphate hydrolases"/>
    <property type="match status" value="1"/>
</dbReference>
<gene>
    <name evidence="3" type="ORF">ACFQJ4_10795</name>
</gene>
<dbReference type="Gene3D" id="3.30.450.380">
    <property type="match status" value="1"/>
</dbReference>
<dbReference type="AlphaFoldDB" id="A0ABD5ZQT3"/>
<accession>A0ABD5ZQT3</accession>
<reference evidence="3 4" key="1">
    <citation type="journal article" date="2019" name="Int. J. Syst. Evol. Microbiol.">
        <title>The Global Catalogue of Microorganisms (GCM) 10K type strain sequencing project: providing services to taxonomists for standard genome sequencing and annotation.</title>
        <authorList>
            <consortium name="The Broad Institute Genomics Platform"/>
            <consortium name="The Broad Institute Genome Sequencing Center for Infectious Disease"/>
            <person name="Wu L."/>
            <person name="Ma J."/>
        </authorList>
    </citation>
    <scope>NUCLEOTIDE SEQUENCE [LARGE SCALE GENOMIC DNA]</scope>
    <source>
        <strain evidence="3 4">DT85</strain>
    </source>
</reference>
<keyword evidence="4" id="KW-1185">Reference proteome</keyword>
<comment type="caution">
    <text evidence="3">The sequence shown here is derived from an EMBL/GenBank/DDBJ whole genome shotgun (WGS) entry which is preliminary data.</text>
</comment>
<name>A0ABD5ZQT3_9EURY</name>
<dbReference type="EMBL" id="JBHTAP010000001">
    <property type="protein sequence ID" value="MFC7235803.1"/>
    <property type="molecule type" value="Genomic_DNA"/>
</dbReference>
<dbReference type="SUPFAM" id="SSF52540">
    <property type="entry name" value="P-loop containing nucleoside triphosphate hydrolases"/>
    <property type="match status" value="1"/>
</dbReference>
<dbReference type="Pfam" id="PF00437">
    <property type="entry name" value="T2SSE"/>
    <property type="match status" value="1"/>
</dbReference>
<dbReference type="GeneID" id="79267501"/>
<organism evidence="3 4">
    <name type="scientific">Halosegnis marinus</name>
    <dbReference type="NCBI Taxonomy" id="3034023"/>
    <lineage>
        <taxon>Archaea</taxon>
        <taxon>Methanobacteriati</taxon>
        <taxon>Methanobacteriota</taxon>
        <taxon>Stenosarchaea group</taxon>
        <taxon>Halobacteria</taxon>
        <taxon>Halobacteriales</taxon>
        <taxon>Natronomonadaceae</taxon>
        <taxon>Halosegnis</taxon>
    </lineage>
</organism>
<dbReference type="InterPro" id="IPR001482">
    <property type="entry name" value="T2SS/T4SS_dom"/>
</dbReference>
<comment type="similarity">
    <text evidence="1">Belongs to the GSP E family.</text>
</comment>
<dbReference type="InterPro" id="IPR050921">
    <property type="entry name" value="T4SS_GSP_E_ATPase"/>
</dbReference>
<dbReference type="PANTHER" id="PTHR30486">
    <property type="entry name" value="TWITCHING MOTILITY PROTEIN PILT"/>
    <property type="match status" value="1"/>
</dbReference>
<proteinExistence type="inferred from homology"/>
<dbReference type="InterPro" id="IPR027417">
    <property type="entry name" value="P-loop_NTPase"/>
</dbReference>
<protein>
    <submittedName>
        <fullName evidence="3">ATPase, T2SS/T4P/T4SS family</fullName>
    </submittedName>
</protein>
<dbReference type="Proteomes" id="UP001596398">
    <property type="component" value="Unassembled WGS sequence"/>
</dbReference>
<dbReference type="PANTHER" id="PTHR30486:SF6">
    <property type="entry name" value="TYPE IV PILUS RETRACTATION ATPASE PILT"/>
    <property type="match status" value="1"/>
</dbReference>
<dbReference type="RefSeq" id="WP_276233944.1">
    <property type="nucleotide sequence ID" value="NZ_CP119802.1"/>
</dbReference>
<evidence type="ECO:0000313" key="4">
    <source>
        <dbReference type="Proteomes" id="UP001596398"/>
    </source>
</evidence>
<evidence type="ECO:0000259" key="2">
    <source>
        <dbReference type="Pfam" id="PF00437"/>
    </source>
</evidence>